<reference evidence="1 2" key="1">
    <citation type="submission" date="2020-07" db="EMBL/GenBank/DDBJ databases">
        <title>Exploring microbial biodiversity for novel pathways involved in the catabolism of aromatic compounds derived from lignin.</title>
        <authorList>
            <person name="Elkins J."/>
        </authorList>
    </citation>
    <scope>NUCLEOTIDE SEQUENCE [LARGE SCALE GENOMIC DNA]</scope>
    <source>
        <strain evidence="1 2">VanB</strain>
    </source>
</reference>
<evidence type="ECO:0000313" key="2">
    <source>
        <dbReference type="Proteomes" id="UP000553035"/>
    </source>
</evidence>
<evidence type="ECO:0000313" key="1">
    <source>
        <dbReference type="EMBL" id="NYH08748.1"/>
    </source>
</evidence>
<dbReference type="EMBL" id="JACCAT010000001">
    <property type="protein sequence ID" value="NYH08748.1"/>
    <property type="molecule type" value="Genomic_DNA"/>
</dbReference>
<dbReference type="AlphaFoldDB" id="A0A7Z0ATK1"/>
<proteinExistence type="predicted"/>
<gene>
    <name evidence="1" type="ORF">GGI52_001791</name>
</gene>
<comment type="caution">
    <text evidence="1">The sequence shown here is derived from an EMBL/GenBank/DDBJ whole genome shotgun (WGS) entry which is preliminary data.</text>
</comment>
<protein>
    <submittedName>
        <fullName evidence="1">Uncharacterized protein</fullName>
    </submittedName>
</protein>
<sequence length="37" mass="4149">MALLISKMIIFKPTYNYWFLANSADSIQPDNGGHHGP</sequence>
<dbReference type="Proteomes" id="UP000553035">
    <property type="component" value="Unassembled WGS sequence"/>
</dbReference>
<name>A0A7Z0ATK1_9PSED</name>
<organism evidence="1 2">
    <name type="scientific">Pseudomonas moraviensis</name>
    <dbReference type="NCBI Taxonomy" id="321662"/>
    <lineage>
        <taxon>Bacteria</taxon>
        <taxon>Pseudomonadati</taxon>
        <taxon>Pseudomonadota</taxon>
        <taxon>Gammaproteobacteria</taxon>
        <taxon>Pseudomonadales</taxon>
        <taxon>Pseudomonadaceae</taxon>
        <taxon>Pseudomonas</taxon>
    </lineage>
</organism>
<accession>A0A7Z0ATK1</accession>